<name>A0AAW1JZE4_POPJA</name>
<accession>A0AAW1JZE4</accession>
<dbReference type="AlphaFoldDB" id="A0AAW1JZE4"/>
<feature type="region of interest" description="Disordered" evidence="1">
    <location>
        <begin position="1"/>
        <end position="23"/>
    </location>
</feature>
<protein>
    <submittedName>
        <fullName evidence="2">Uncharacterized protein</fullName>
    </submittedName>
</protein>
<evidence type="ECO:0000256" key="1">
    <source>
        <dbReference type="SAM" id="MobiDB-lite"/>
    </source>
</evidence>
<proteinExistence type="predicted"/>
<evidence type="ECO:0000313" key="2">
    <source>
        <dbReference type="EMBL" id="KAK9710038.1"/>
    </source>
</evidence>
<gene>
    <name evidence="2" type="ORF">QE152_g26274</name>
</gene>
<dbReference type="Proteomes" id="UP001458880">
    <property type="component" value="Unassembled WGS sequence"/>
</dbReference>
<sequence>MGSVKRIINRQEQNDSDSKTDTSVNVNILGNKVNKSSKFEDVKGKFNFNVTSQPSMHAPTLLEPGTSSSDLPAKPVNINDFFSVDISNRYGVTVLADTAPDNVMDTLPASNANRGHPAELAATQAESDAPVKNIKPPPICFVSKISKNLSVFREYCNSISKTYYFHFASDRTLLYYKDMKEYKIFISKYNRTLLYYKDMKEYKIFISKYKDVLPFYTYTPKKEKTYAYLIKGLHASVECEDNFLSILTRQKRKRLTRT</sequence>
<reference evidence="2 3" key="1">
    <citation type="journal article" date="2024" name="BMC Genomics">
        <title>De novo assembly and annotation of Popillia japonica's genome with initial clues to its potential as an invasive pest.</title>
        <authorList>
            <person name="Cucini C."/>
            <person name="Boschi S."/>
            <person name="Funari R."/>
            <person name="Cardaioli E."/>
            <person name="Iannotti N."/>
            <person name="Marturano G."/>
            <person name="Paoli F."/>
            <person name="Bruttini M."/>
            <person name="Carapelli A."/>
            <person name="Frati F."/>
            <person name="Nardi F."/>
        </authorList>
    </citation>
    <scope>NUCLEOTIDE SEQUENCE [LARGE SCALE GENOMIC DNA]</scope>
    <source>
        <strain evidence="2">DMR45628</strain>
    </source>
</reference>
<organism evidence="2 3">
    <name type="scientific">Popillia japonica</name>
    <name type="common">Japanese beetle</name>
    <dbReference type="NCBI Taxonomy" id="7064"/>
    <lineage>
        <taxon>Eukaryota</taxon>
        <taxon>Metazoa</taxon>
        <taxon>Ecdysozoa</taxon>
        <taxon>Arthropoda</taxon>
        <taxon>Hexapoda</taxon>
        <taxon>Insecta</taxon>
        <taxon>Pterygota</taxon>
        <taxon>Neoptera</taxon>
        <taxon>Endopterygota</taxon>
        <taxon>Coleoptera</taxon>
        <taxon>Polyphaga</taxon>
        <taxon>Scarabaeiformia</taxon>
        <taxon>Scarabaeidae</taxon>
        <taxon>Rutelinae</taxon>
        <taxon>Popillia</taxon>
    </lineage>
</organism>
<comment type="caution">
    <text evidence="2">The sequence shown here is derived from an EMBL/GenBank/DDBJ whole genome shotgun (WGS) entry which is preliminary data.</text>
</comment>
<keyword evidence="3" id="KW-1185">Reference proteome</keyword>
<dbReference type="EMBL" id="JASPKY010000299">
    <property type="protein sequence ID" value="KAK9710038.1"/>
    <property type="molecule type" value="Genomic_DNA"/>
</dbReference>
<evidence type="ECO:0000313" key="3">
    <source>
        <dbReference type="Proteomes" id="UP001458880"/>
    </source>
</evidence>